<dbReference type="EMBL" id="CT868008">
    <property type="protein sequence ID" value="CAK60460.1"/>
    <property type="molecule type" value="Genomic_DNA"/>
</dbReference>
<proteinExistence type="predicted"/>
<dbReference type="PANTHER" id="PTHR44167:SF18">
    <property type="entry name" value="PROTEIN KINASE DOMAIN-CONTAINING PROTEIN"/>
    <property type="match status" value="1"/>
</dbReference>
<gene>
    <name evidence="2" type="ORF">GSPATT00005209001</name>
</gene>
<dbReference type="GO" id="GO:0004674">
    <property type="term" value="F:protein serine/threonine kinase activity"/>
    <property type="evidence" value="ECO:0000318"/>
    <property type="project" value="GO_Central"/>
</dbReference>
<dbReference type="GeneID" id="5013642"/>
<dbReference type="eggNOG" id="KOG0032">
    <property type="taxonomic scope" value="Eukaryota"/>
</dbReference>
<name>A0BPJ3_PARTE</name>
<dbReference type="HOGENOM" id="CLU_664735_0_0_1"/>
<feature type="domain" description="Protein kinase" evidence="1">
    <location>
        <begin position="83"/>
        <end position="366"/>
    </location>
</feature>
<dbReference type="OMA" id="PYYNTRC"/>
<dbReference type="InterPro" id="IPR011009">
    <property type="entry name" value="Kinase-like_dom_sf"/>
</dbReference>
<dbReference type="KEGG" id="ptm:GSPATT00005209001"/>
<dbReference type="SUPFAM" id="SSF56112">
    <property type="entry name" value="Protein kinase-like (PK-like)"/>
    <property type="match status" value="1"/>
</dbReference>
<accession>A0BPJ3</accession>
<dbReference type="PROSITE" id="PS00108">
    <property type="entry name" value="PROTEIN_KINASE_ST"/>
    <property type="match status" value="1"/>
</dbReference>
<dbReference type="Pfam" id="PF00069">
    <property type="entry name" value="Pkinase"/>
    <property type="match status" value="1"/>
</dbReference>
<dbReference type="InterPro" id="IPR000719">
    <property type="entry name" value="Prot_kinase_dom"/>
</dbReference>
<dbReference type="AlphaFoldDB" id="A0BPJ3"/>
<dbReference type="RefSeq" id="XP_001427858.1">
    <property type="nucleotide sequence ID" value="XM_001427821.2"/>
</dbReference>
<organism evidence="2 3">
    <name type="scientific">Paramecium tetraurelia</name>
    <dbReference type="NCBI Taxonomy" id="5888"/>
    <lineage>
        <taxon>Eukaryota</taxon>
        <taxon>Sar</taxon>
        <taxon>Alveolata</taxon>
        <taxon>Ciliophora</taxon>
        <taxon>Intramacronucleata</taxon>
        <taxon>Oligohymenophorea</taxon>
        <taxon>Peniculida</taxon>
        <taxon>Parameciidae</taxon>
        <taxon>Paramecium</taxon>
    </lineage>
</organism>
<evidence type="ECO:0000259" key="1">
    <source>
        <dbReference type="PROSITE" id="PS50011"/>
    </source>
</evidence>
<dbReference type="Proteomes" id="UP000000600">
    <property type="component" value="Unassembled WGS sequence"/>
</dbReference>
<dbReference type="SMART" id="SM00220">
    <property type="entry name" value="S_TKc"/>
    <property type="match status" value="1"/>
</dbReference>
<reference evidence="2 3" key="1">
    <citation type="journal article" date="2006" name="Nature">
        <title>Global trends of whole-genome duplications revealed by the ciliate Paramecium tetraurelia.</title>
        <authorList>
            <consortium name="Genoscope"/>
            <person name="Aury J.-M."/>
            <person name="Jaillon O."/>
            <person name="Duret L."/>
            <person name="Noel B."/>
            <person name="Jubin C."/>
            <person name="Porcel B.M."/>
            <person name="Segurens B."/>
            <person name="Daubin V."/>
            <person name="Anthouard V."/>
            <person name="Aiach N."/>
            <person name="Arnaiz O."/>
            <person name="Billaut A."/>
            <person name="Beisson J."/>
            <person name="Blanc I."/>
            <person name="Bouhouche K."/>
            <person name="Camara F."/>
            <person name="Duharcourt S."/>
            <person name="Guigo R."/>
            <person name="Gogendeau D."/>
            <person name="Katinka M."/>
            <person name="Keller A.-M."/>
            <person name="Kissmehl R."/>
            <person name="Klotz C."/>
            <person name="Koll F."/>
            <person name="Le Moue A."/>
            <person name="Lepere C."/>
            <person name="Malinsky S."/>
            <person name="Nowacki M."/>
            <person name="Nowak J.K."/>
            <person name="Plattner H."/>
            <person name="Poulain J."/>
            <person name="Ruiz F."/>
            <person name="Serrano V."/>
            <person name="Zagulski M."/>
            <person name="Dessen P."/>
            <person name="Betermier M."/>
            <person name="Weissenbach J."/>
            <person name="Scarpelli C."/>
            <person name="Schachter V."/>
            <person name="Sperling L."/>
            <person name="Meyer E."/>
            <person name="Cohen J."/>
            <person name="Wincker P."/>
        </authorList>
    </citation>
    <scope>NUCLEOTIDE SEQUENCE [LARGE SCALE GENOMIC DNA]</scope>
    <source>
        <strain evidence="2 3">Stock d4-2</strain>
    </source>
</reference>
<keyword evidence="3" id="KW-1185">Reference proteome</keyword>
<dbReference type="GO" id="GO:0005524">
    <property type="term" value="F:ATP binding"/>
    <property type="evidence" value="ECO:0007669"/>
    <property type="project" value="InterPro"/>
</dbReference>
<dbReference type="GO" id="GO:0044773">
    <property type="term" value="P:mitotic DNA damage checkpoint signaling"/>
    <property type="evidence" value="ECO:0000318"/>
    <property type="project" value="GO_Central"/>
</dbReference>
<sequence>MLFNCQGYLIANDQSKHEVFLNANPLGLTIKMTSTDSQIAFIPRGTIDSVLTWFRSVNEVNKTGTMDLESIDRNIKVTIDIDLRNLQNLERLLRGKVLFQRRPCFKRINGIANNIFLLQIEGTNNYMVEKMAYFPHVSSDNSNFTRFEQIKQEQMILNNLRDYPHPNIIQLEEISCDDNSLSVLLEYCHGGDFLKYLNQNNNNIDHQLVMKKLLSVVQHLHQLDILHRDIKLQNVLLRIPNDVSSLVLADFGLACHKSQIPYYNTRCGTPGYTAPEVFTQAIYDTKVDIFSCGVMFFNLLTLKNPFGSSRNPQTLLLKNISADYDLTHLDLIKTKTPLAYDLVLQMLHKDPKLRPSATQCLQHPYFEQTVFEQKEDSTLDNIQYIITFTLRFHNPIHQAVKVNQTKSRQMPQFK</sequence>
<dbReference type="GO" id="GO:0005634">
    <property type="term" value="C:nucleus"/>
    <property type="evidence" value="ECO:0000318"/>
    <property type="project" value="GO_Central"/>
</dbReference>
<dbReference type="STRING" id="5888.A0BPJ3"/>
<dbReference type="GO" id="GO:0005737">
    <property type="term" value="C:cytoplasm"/>
    <property type="evidence" value="ECO:0000318"/>
    <property type="project" value="GO_Central"/>
</dbReference>
<evidence type="ECO:0000313" key="3">
    <source>
        <dbReference type="Proteomes" id="UP000000600"/>
    </source>
</evidence>
<dbReference type="PROSITE" id="PS50011">
    <property type="entry name" value="PROTEIN_KINASE_DOM"/>
    <property type="match status" value="1"/>
</dbReference>
<dbReference type="InParanoid" id="A0BPJ3"/>
<protein>
    <recommendedName>
        <fullName evidence="1">Protein kinase domain-containing protein</fullName>
    </recommendedName>
</protein>
<dbReference type="Gene3D" id="1.10.510.10">
    <property type="entry name" value="Transferase(Phosphotransferase) domain 1"/>
    <property type="match status" value="1"/>
</dbReference>
<dbReference type="OrthoDB" id="63989at2759"/>
<dbReference type="InterPro" id="IPR008271">
    <property type="entry name" value="Ser/Thr_kinase_AS"/>
</dbReference>
<dbReference type="PANTHER" id="PTHR44167">
    <property type="entry name" value="OVARIAN-SPECIFIC SERINE/THREONINE-PROTEIN KINASE LOK-RELATED"/>
    <property type="match status" value="1"/>
</dbReference>
<evidence type="ECO:0000313" key="2">
    <source>
        <dbReference type="EMBL" id="CAK60460.1"/>
    </source>
</evidence>